<evidence type="ECO:0000256" key="2">
    <source>
        <dbReference type="ARBA" id="ARBA00012261"/>
    </source>
</evidence>
<dbReference type="NCBIfam" id="TIGR00460">
    <property type="entry name" value="fmt"/>
    <property type="match status" value="1"/>
</dbReference>
<dbReference type="InterPro" id="IPR011034">
    <property type="entry name" value="Formyl_transferase-like_C_sf"/>
</dbReference>
<dbReference type="InterPro" id="IPR005794">
    <property type="entry name" value="Fmt"/>
</dbReference>
<dbReference type="OrthoDB" id="9802815at2"/>
<organism evidence="8 9">
    <name type="scientific">Spiroplasma monobiae MQ-1</name>
    <dbReference type="NCBI Taxonomy" id="1336748"/>
    <lineage>
        <taxon>Bacteria</taxon>
        <taxon>Bacillati</taxon>
        <taxon>Mycoplasmatota</taxon>
        <taxon>Mollicutes</taxon>
        <taxon>Entomoplasmatales</taxon>
        <taxon>Spiroplasmataceae</taxon>
        <taxon>Spiroplasma</taxon>
    </lineage>
</organism>
<dbReference type="CDD" id="cd08646">
    <property type="entry name" value="FMT_core_Met-tRNA-FMT_N"/>
    <property type="match status" value="1"/>
</dbReference>
<evidence type="ECO:0000313" key="9">
    <source>
        <dbReference type="Proteomes" id="UP000234790"/>
    </source>
</evidence>
<keyword evidence="9" id="KW-1185">Reference proteome</keyword>
<dbReference type="InterPro" id="IPR044135">
    <property type="entry name" value="Met-tRNA-FMT_C"/>
</dbReference>
<dbReference type="EMBL" id="CP025543">
    <property type="protein sequence ID" value="AUM62544.1"/>
    <property type="molecule type" value="Genomic_DNA"/>
</dbReference>
<dbReference type="InterPro" id="IPR002376">
    <property type="entry name" value="Formyl_transf_N"/>
</dbReference>
<name>A0A2K9LXU1_SPISQ</name>
<reference evidence="8 9" key="1">
    <citation type="submission" date="2017-12" db="EMBL/GenBank/DDBJ databases">
        <title>Complete genome sequence of Spiroplasma monobiae MQ-1 (ATCC 33825).</title>
        <authorList>
            <person name="Tsai Y.-M."/>
            <person name="Lo W.-S."/>
            <person name="Wu P.-S."/>
            <person name="Cho S.-T."/>
            <person name="Kuo C.-H."/>
        </authorList>
    </citation>
    <scope>NUCLEOTIDE SEQUENCE [LARGE SCALE GENOMIC DNA]</scope>
    <source>
        <strain evidence="8 9">MQ-1</strain>
    </source>
</reference>
<evidence type="ECO:0000256" key="1">
    <source>
        <dbReference type="ARBA" id="ARBA00010699"/>
    </source>
</evidence>
<proteinExistence type="inferred from homology"/>
<evidence type="ECO:0000259" key="7">
    <source>
        <dbReference type="Pfam" id="PF02911"/>
    </source>
</evidence>
<dbReference type="GO" id="GO:0004479">
    <property type="term" value="F:methionyl-tRNA formyltransferase activity"/>
    <property type="evidence" value="ECO:0007669"/>
    <property type="project" value="UniProtKB-UniRule"/>
</dbReference>
<evidence type="ECO:0000256" key="5">
    <source>
        <dbReference type="HAMAP-Rule" id="MF_00182"/>
    </source>
</evidence>
<evidence type="ECO:0000313" key="8">
    <source>
        <dbReference type="EMBL" id="AUM62544.1"/>
    </source>
</evidence>
<dbReference type="SUPFAM" id="SSF53328">
    <property type="entry name" value="Formyltransferase"/>
    <property type="match status" value="1"/>
</dbReference>
<feature type="binding site" evidence="5">
    <location>
        <begin position="107"/>
        <end position="110"/>
    </location>
    <ligand>
        <name>(6S)-5,6,7,8-tetrahydrofolate</name>
        <dbReference type="ChEBI" id="CHEBI:57453"/>
    </ligand>
</feature>
<evidence type="ECO:0000256" key="3">
    <source>
        <dbReference type="ARBA" id="ARBA00022679"/>
    </source>
</evidence>
<dbReference type="KEGG" id="smoo:SMONO_v1c02950"/>
<comment type="similarity">
    <text evidence="1 5">Belongs to the Fmt family.</text>
</comment>
<dbReference type="Proteomes" id="UP000234790">
    <property type="component" value="Chromosome"/>
</dbReference>
<dbReference type="GO" id="GO:0005829">
    <property type="term" value="C:cytosol"/>
    <property type="evidence" value="ECO:0007669"/>
    <property type="project" value="TreeGrafter"/>
</dbReference>
<dbReference type="PANTHER" id="PTHR11138:SF5">
    <property type="entry name" value="METHIONYL-TRNA FORMYLTRANSFERASE, MITOCHONDRIAL"/>
    <property type="match status" value="1"/>
</dbReference>
<dbReference type="AlphaFoldDB" id="A0A2K9LXU1"/>
<protein>
    <recommendedName>
        <fullName evidence="2 5">Methionyl-tRNA formyltransferase</fullName>
        <ecNumber evidence="2 5">2.1.2.9</ecNumber>
    </recommendedName>
</protein>
<dbReference type="EC" id="2.1.2.9" evidence="2 5"/>
<dbReference type="PANTHER" id="PTHR11138">
    <property type="entry name" value="METHIONYL-TRNA FORMYLTRANSFERASE"/>
    <property type="match status" value="1"/>
</dbReference>
<dbReference type="SUPFAM" id="SSF50486">
    <property type="entry name" value="FMT C-terminal domain-like"/>
    <property type="match status" value="1"/>
</dbReference>
<dbReference type="CDD" id="cd08704">
    <property type="entry name" value="Met_tRNA_FMT_C"/>
    <property type="match status" value="1"/>
</dbReference>
<keyword evidence="4 5" id="KW-0648">Protein biosynthesis</keyword>
<dbReference type="InterPro" id="IPR041711">
    <property type="entry name" value="Met-tRNA-FMT_N"/>
</dbReference>
<dbReference type="InterPro" id="IPR036477">
    <property type="entry name" value="Formyl_transf_N_sf"/>
</dbReference>
<feature type="domain" description="Formyl transferase C-terminal" evidence="7">
    <location>
        <begin position="202"/>
        <end position="301"/>
    </location>
</feature>
<dbReference type="HAMAP" id="MF_00182">
    <property type="entry name" value="Formyl_trans"/>
    <property type="match status" value="1"/>
</dbReference>
<feature type="domain" description="Formyl transferase N-terminal" evidence="6">
    <location>
        <begin position="4"/>
        <end position="173"/>
    </location>
</feature>
<comment type="catalytic activity">
    <reaction evidence="5">
        <text>L-methionyl-tRNA(fMet) + (6R)-10-formyltetrahydrofolate = N-formyl-L-methionyl-tRNA(fMet) + (6S)-5,6,7,8-tetrahydrofolate + H(+)</text>
        <dbReference type="Rhea" id="RHEA:24380"/>
        <dbReference type="Rhea" id="RHEA-COMP:9952"/>
        <dbReference type="Rhea" id="RHEA-COMP:9953"/>
        <dbReference type="ChEBI" id="CHEBI:15378"/>
        <dbReference type="ChEBI" id="CHEBI:57453"/>
        <dbReference type="ChEBI" id="CHEBI:78530"/>
        <dbReference type="ChEBI" id="CHEBI:78844"/>
        <dbReference type="ChEBI" id="CHEBI:195366"/>
        <dbReference type="EC" id="2.1.2.9"/>
    </reaction>
</comment>
<dbReference type="Pfam" id="PF00551">
    <property type="entry name" value="Formyl_trans_N"/>
    <property type="match status" value="1"/>
</dbReference>
<comment type="function">
    <text evidence="5">Attaches a formyl group to the free amino group of methionyl-tRNA(fMet). The formyl group appears to play a dual role in the initiator identity of N-formylmethionyl-tRNA by promoting its recognition by IF2 and preventing the misappropriation of this tRNA by the elongation apparatus.</text>
</comment>
<dbReference type="InterPro" id="IPR001555">
    <property type="entry name" value="GART_AS"/>
</dbReference>
<evidence type="ECO:0000259" key="6">
    <source>
        <dbReference type="Pfam" id="PF00551"/>
    </source>
</evidence>
<sequence length="316" mass="35800">MHKVIFCGTPQISVEILKGLENTGVEIIGVITQPDKQVGRKKEIKFSPVKEYALTKGYTLFQPYKIGDILEDLKKLNPDFMLTCAYGQFITQPILDLFKNCINTHASILPKYRGGSPIQFAIMNGEKTTGISLMKMVKKMDAGEVYYQEEIEIDDEDNSETLFNKMAVLGKRMVEEKLLDIFEEKIKGIDQDESKVTFAYNLKNEQEVIDWNNSAFEINNFIRALSPQPIAFTFINEERIKIKSARVIKDEENLATLDRIFANGEVISTDKEGIIVNTSNGYLKILEIQREGKKMVSASTFNDPNSPIKTGVKFGK</sequence>
<keyword evidence="3 5" id="KW-0808">Transferase</keyword>
<dbReference type="PROSITE" id="PS00373">
    <property type="entry name" value="GART"/>
    <property type="match status" value="1"/>
</dbReference>
<dbReference type="RefSeq" id="WP_101780605.1">
    <property type="nucleotide sequence ID" value="NZ_CP025543.1"/>
</dbReference>
<gene>
    <name evidence="5 8" type="primary">fmt</name>
    <name evidence="8" type="ORF">SMONO_v1c02950</name>
</gene>
<accession>A0A2K9LXU1</accession>
<dbReference type="Gene3D" id="3.40.50.12230">
    <property type="match status" value="1"/>
</dbReference>
<evidence type="ECO:0000256" key="4">
    <source>
        <dbReference type="ARBA" id="ARBA00022917"/>
    </source>
</evidence>
<dbReference type="Pfam" id="PF02911">
    <property type="entry name" value="Formyl_trans_C"/>
    <property type="match status" value="1"/>
</dbReference>
<dbReference type="InterPro" id="IPR005793">
    <property type="entry name" value="Formyl_trans_C"/>
</dbReference>